<feature type="signal peptide" evidence="1">
    <location>
        <begin position="1"/>
        <end position="24"/>
    </location>
</feature>
<evidence type="ECO:0000313" key="4">
    <source>
        <dbReference type="Proteomes" id="UP001370490"/>
    </source>
</evidence>
<sequence>MNHEMRTPMHAIIVLSSLLLETDLTPEERMMIETILKSSNLLATLINDVLDLSRLEDESLELDSKPFNLHGVFREVTNLIKPIASVKKLSIALVLLSDLPILAVGDEKRLSTNYFKCCWECCEVNKRGLHFNFSFCCETRVKDTGRGIIPLRYPTSVHKFCSVSSFIKQEEWWCQTWTCYLFGNLMGDQFWIESDGPDKGSTAIFIVKLGVCDE</sequence>
<comment type="caution">
    <text evidence="3">The sequence shown here is derived from an EMBL/GenBank/DDBJ whole genome shotgun (WGS) entry which is preliminary data.</text>
</comment>
<dbReference type="GO" id="GO:0005524">
    <property type="term" value="F:ATP binding"/>
    <property type="evidence" value="ECO:0007669"/>
    <property type="project" value="UniProtKB-KW"/>
</dbReference>
<dbReference type="GO" id="GO:0046872">
    <property type="term" value="F:metal ion binding"/>
    <property type="evidence" value="ECO:0007669"/>
    <property type="project" value="UniProtKB-KW"/>
</dbReference>
<feature type="chain" id="PRO_5042933208" evidence="1">
    <location>
        <begin position="25"/>
        <end position="214"/>
    </location>
</feature>
<dbReference type="CDD" id="cd00082">
    <property type="entry name" value="HisKA"/>
    <property type="match status" value="1"/>
</dbReference>
<evidence type="ECO:0000313" key="3">
    <source>
        <dbReference type="EMBL" id="KAK6937346.1"/>
    </source>
</evidence>
<dbReference type="GO" id="GO:0000155">
    <property type="term" value="F:phosphorelay sensor kinase activity"/>
    <property type="evidence" value="ECO:0007669"/>
    <property type="project" value="InterPro"/>
</dbReference>
<evidence type="ECO:0000256" key="1">
    <source>
        <dbReference type="SAM" id="SignalP"/>
    </source>
</evidence>
<dbReference type="Gene3D" id="1.10.287.130">
    <property type="match status" value="1"/>
</dbReference>
<dbReference type="SMART" id="SM00388">
    <property type="entry name" value="HisKA"/>
    <property type="match status" value="1"/>
</dbReference>
<dbReference type="GO" id="GO:0005783">
    <property type="term" value="C:endoplasmic reticulum"/>
    <property type="evidence" value="ECO:0007669"/>
    <property type="project" value="TreeGrafter"/>
</dbReference>
<keyword evidence="3" id="KW-0808">Transferase</keyword>
<dbReference type="InterPro" id="IPR036890">
    <property type="entry name" value="HATPase_C_sf"/>
</dbReference>
<keyword evidence="4" id="KW-1185">Reference proteome</keyword>
<dbReference type="InterPro" id="IPR036097">
    <property type="entry name" value="HisK_dim/P_sf"/>
</dbReference>
<dbReference type="AlphaFoldDB" id="A0AAN8VX14"/>
<dbReference type="GO" id="GO:0038199">
    <property type="term" value="F:ethylene receptor activity"/>
    <property type="evidence" value="ECO:0007669"/>
    <property type="project" value="TreeGrafter"/>
</dbReference>
<name>A0AAN8VX14_9MAGN</name>
<dbReference type="GO" id="GO:0051740">
    <property type="term" value="F:ethylene binding"/>
    <property type="evidence" value="ECO:0007669"/>
    <property type="project" value="TreeGrafter"/>
</dbReference>
<dbReference type="PROSITE" id="PS50109">
    <property type="entry name" value="HIS_KIN"/>
    <property type="match status" value="1"/>
</dbReference>
<dbReference type="PANTHER" id="PTHR24423:SF625">
    <property type="entry name" value="ETHYLENE RESPONSE SENSOR 1"/>
    <property type="match status" value="1"/>
</dbReference>
<accession>A0AAN8VX14</accession>
<organism evidence="3 4">
    <name type="scientific">Dillenia turbinata</name>
    <dbReference type="NCBI Taxonomy" id="194707"/>
    <lineage>
        <taxon>Eukaryota</taxon>
        <taxon>Viridiplantae</taxon>
        <taxon>Streptophyta</taxon>
        <taxon>Embryophyta</taxon>
        <taxon>Tracheophyta</taxon>
        <taxon>Spermatophyta</taxon>
        <taxon>Magnoliopsida</taxon>
        <taxon>eudicotyledons</taxon>
        <taxon>Gunneridae</taxon>
        <taxon>Pentapetalae</taxon>
        <taxon>Dilleniales</taxon>
        <taxon>Dilleniaceae</taxon>
        <taxon>Dillenia</taxon>
    </lineage>
</organism>
<gene>
    <name evidence="3" type="ORF">RJ641_030854</name>
</gene>
<dbReference type="PANTHER" id="PTHR24423">
    <property type="entry name" value="TWO-COMPONENT SENSOR HISTIDINE KINASE"/>
    <property type="match status" value="1"/>
</dbReference>
<feature type="domain" description="Histidine kinase" evidence="2">
    <location>
        <begin position="1"/>
        <end position="110"/>
    </location>
</feature>
<dbReference type="EMBL" id="JBAMMX010000006">
    <property type="protein sequence ID" value="KAK6937346.1"/>
    <property type="molecule type" value="Genomic_DNA"/>
</dbReference>
<keyword evidence="1" id="KW-0732">Signal</keyword>
<evidence type="ECO:0000259" key="2">
    <source>
        <dbReference type="PROSITE" id="PS50109"/>
    </source>
</evidence>
<dbReference type="SUPFAM" id="SSF47384">
    <property type="entry name" value="Homodimeric domain of signal transducing histidine kinase"/>
    <property type="match status" value="1"/>
</dbReference>
<feature type="non-terminal residue" evidence="3">
    <location>
        <position position="214"/>
    </location>
</feature>
<dbReference type="InterPro" id="IPR003661">
    <property type="entry name" value="HisK_dim/P_dom"/>
</dbReference>
<dbReference type="Proteomes" id="UP001370490">
    <property type="component" value="Unassembled WGS sequence"/>
</dbReference>
<dbReference type="InterPro" id="IPR005467">
    <property type="entry name" value="His_kinase_dom"/>
</dbReference>
<dbReference type="SUPFAM" id="SSF55874">
    <property type="entry name" value="ATPase domain of HSP90 chaperone/DNA topoisomerase II/histidine kinase"/>
    <property type="match status" value="1"/>
</dbReference>
<protein>
    <submittedName>
        <fullName evidence="3">Signal transduction histidine kinase, dimerization/phosphoacceptor domain</fullName>
    </submittedName>
</protein>
<dbReference type="Pfam" id="PF00512">
    <property type="entry name" value="HisKA"/>
    <property type="match status" value="1"/>
</dbReference>
<reference evidence="3 4" key="1">
    <citation type="submission" date="2023-12" db="EMBL/GenBank/DDBJ databases">
        <title>A high-quality genome assembly for Dillenia turbinata (Dilleniales).</title>
        <authorList>
            <person name="Chanderbali A."/>
        </authorList>
    </citation>
    <scope>NUCLEOTIDE SEQUENCE [LARGE SCALE GENOMIC DNA]</scope>
    <source>
        <strain evidence="3">LSX21</strain>
        <tissue evidence="3">Leaf</tissue>
    </source>
</reference>
<proteinExistence type="predicted"/>
<keyword evidence="3" id="KW-0418">Kinase</keyword>